<evidence type="ECO:0000313" key="1">
    <source>
        <dbReference type="EMBL" id="KAF1802901.1"/>
    </source>
</evidence>
<comment type="caution">
    <text evidence="1">The sequence shown here is derived from an EMBL/GenBank/DDBJ whole genome shotgun (WGS) entry which is preliminary data.</text>
</comment>
<reference evidence="1 2" key="1">
    <citation type="submission" date="2019-09" db="EMBL/GenBank/DDBJ databases">
        <authorList>
            <consortium name="DOE Joint Genome Institute"/>
            <person name="Mondo S.J."/>
            <person name="Navarro-Mendoza M.I."/>
            <person name="Perez-Arques C."/>
            <person name="Panchal S."/>
            <person name="Nicolas F.E."/>
            <person name="Ganguly P."/>
            <person name="Pangilinan J."/>
            <person name="Grigoriev I."/>
            <person name="Heitman J."/>
            <person name="Sanya K."/>
            <person name="Garre V."/>
        </authorList>
    </citation>
    <scope>NUCLEOTIDE SEQUENCE [LARGE SCALE GENOMIC DNA]</scope>
    <source>
        <strain evidence="1 2">MU402</strain>
    </source>
</reference>
<feature type="non-terminal residue" evidence="1">
    <location>
        <position position="72"/>
    </location>
</feature>
<protein>
    <submittedName>
        <fullName evidence="1">Uncharacterized protein</fullName>
    </submittedName>
</protein>
<dbReference type="AlphaFoldDB" id="A0A8H4BK93"/>
<dbReference type="EMBL" id="JAAECE010000003">
    <property type="protein sequence ID" value="KAF1802901.1"/>
    <property type="molecule type" value="Genomic_DNA"/>
</dbReference>
<dbReference type="Proteomes" id="UP000469890">
    <property type="component" value="Unassembled WGS sequence"/>
</dbReference>
<gene>
    <name evidence="1" type="ORF">FB192DRAFT_1248268</name>
</gene>
<organism evidence="1 2">
    <name type="scientific">Mucor circinelloides f. lusitanicus</name>
    <name type="common">Mucor racemosus var. lusitanicus</name>
    <dbReference type="NCBI Taxonomy" id="29924"/>
    <lineage>
        <taxon>Eukaryota</taxon>
        <taxon>Fungi</taxon>
        <taxon>Fungi incertae sedis</taxon>
        <taxon>Mucoromycota</taxon>
        <taxon>Mucoromycotina</taxon>
        <taxon>Mucoromycetes</taxon>
        <taxon>Mucorales</taxon>
        <taxon>Mucorineae</taxon>
        <taxon>Mucoraceae</taxon>
        <taxon>Mucor</taxon>
    </lineage>
</organism>
<accession>A0A8H4BK93</accession>
<proteinExistence type="predicted"/>
<evidence type="ECO:0000313" key="2">
    <source>
        <dbReference type="Proteomes" id="UP000469890"/>
    </source>
</evidence>
<feature type="non-terminal residue" evidence="1">
    <location>
        <position position="1"/>
    </location>
</feature>
<sequence>IRHRLSKFYAVSLVDPVTFEVWAETQVKSATARIKPIILHLDNKQDTTVELKDTSRIGFEWTFAWEGEKYRW</sequence>
<name>A0A8H4BK93_MUCCL</name>